<dbReference type="GO" id="GO:0051287">
    <property type="term" value="F:NAD binding"/>
    <property type="evidence" value="ECO:0007669"/>
    <property type="project" value="InterPro"/>
</dbReference>
<dbReference type="GO" id="GO:0005829">
    <property type="term" value="C:cytosol"/>
    <property type="evidence" value="ECO:0007669"/>
    <property type="project" value="TreeGrafter"/>
</dbReference>
<evidence type="ECO:0000256" key="3">
    <source>
        <dbReference type="ARBA" id="ARBA00023027"/>
    </source>
</evidence>
<accession>H1YCI2</accession>
<dbReference type="EMBL" id="CM001403">
    <property type="protein sequence ID" value="EHQ30660.1"/>
    <property type="molecule type" value="Genomic_DNA"/>
</dbReference>
<dbReference type="InterPro" id="IPR029752">
    <property type="entry name" value="D-isomer_DH_CS1"/>
</dbReference>
<dbReference type="Pfam" id="PF00389">
    <property type="entry name" value="2-Hacid_dh"/>
    <property type="match status" value="1"/>
</dbReference>
<dbReference type="InterPro" id="IPR036291">
    <property type="entry name" value="NAD(P)-bd_dom_sf"/>
</dbReference>
<dbReference type="AlphaFoldDB" id="H1YCI2"/>
<sequence>MNVFVTRLLPAEGLTILQAAGCNVRQHEEKRELSKQELIDICQHQDVLLSTGPIKLDADFFKNCSHLKGVALMSVGYDNVDMAAATHYGIPVSNTPDVLSRATADTAFLLILAVSRNAFFMSRSIAKGDWVFYDPTANLGIELYGKTIGIFGMGRIGAELAAKCKAVYQMNVIYHNRKPNVHLESELGARYVSFNELLKQSDVLSVHANLSTETEGLFNHAVFKKMKPSAIFINTARGGIHNEADLTEALKNNVIWGAGLDVTQPEPMQSNNALLSMPRVCVLPHIGSATVETRGKMAVMAAENAIAALQNRRMPQVLNPIIYKQ</sequence>
<proteinExistence type="inferred from homology"/>
<dbReference type="Pfam" id="PF02826">
    <property type="entry name" value="2-Hacid_dh_C"/>
    <property type="match status" value="1"/>
</dbReference>
<organism evidence="7 8">
    <name type="scientific">Mucilaginibacter paludis DSM 18603</name>
    <dbReference type="NCBI Taxonomy" id="714943"/>
    <lineage>
        <taxon>Bacteria</taxon>
        <taxon>Pseudomonadati</taxon>
        <taxon>Bacteroidota</taxon>
        <taxon>Sphingobacteriia</taxon>
        <taxon>Sphingobacteriales</taxon>
        <taxon>Sphingobacteriaceae</taxon>
        <taxon>Mucilaginibacter</taxon>
    </lineage>
</organism>
<dbReference type="InterPro" id="IPR006139">
    <property type="entry name" value="D-isomer_2_OHA_DH_cat_dom"/>
</dbReference>
<gene>
    <name evidence="7" type="ORF">Mucpa_6609</name>
</gene>
<evidence type="ECO:0000313" key="7">
    <source>
        <dbReference type="EMBL" id="EHQ30660.1"/>
    </source>
</evidence>
<dbReference type="InterPro" id="IPR050223">
    <property type="entry name" value="D-isomer_2-hydroxyacid_DH"/>
</dbReference>
<dbReference type="HOGENOM" id="CLU_019796_1_2_10"/>
<evidence type="ECO:0000256" key="4">
    <source>
        <dbReference type="RuleBase" id="RU003719"/>
    </source>
</evidence>
<evidence type="ECO:0000259" key="5">
    <source>
        <dbReference type="Pfam" id="PF00389"/>
    </source>
</evidence>
<dbReference type="OrthoDB" id="1522997at2"/>
<dbReference type="InterPro" id="IPR006140">
    <property type="entry name" value="D-isomer_DH_NAD-bd"/>
</dbReference>
<keyword evidence="8" id="KW-1185">Reference proteome</keyword>
<dbReference type="STRING" id="714943.Mucpa_6609"/>
<reference evidence="7" key="1">
    <citation type="submission" date="2011-09" db="EMBL/GenBank/DDBJ databases">
        <title>The permanent draft genome of Mucilaginibacter paludis DSM 18603.</title>
        <authorList>
            <consortium name="US DOE Joint Genome Institute (JGI-PGF)"/>
            <person name="Lucas S."/>
            <person name="Han J."/>
            <person name="Lapidus A."/>
            <person name="Bruce D."/>
            <person name="Goodwin L."/>
            <person name="Pitluck S."/>
            <person name="Peters L."/>
            <person name="Kyrpides N."/>
            <person name="Mavromatis K."/>
            <person name="Ivanova N."/>
            <person name="Mikhailova N."/>
            <person name="Held B."/>
            <person name="Detter J.C."/>
            <person name="Tapia R."/>
            <person name="Han C."/>
            <person name="Land M."/>
            <person name="Hauser L."/>
            <person name="Markowitz V."/>
            <person name="Cheng J.-F."/>
            <person name="Hugenholtz P."/>
            <person name="Woyke T."/>
            <person name="Wu D."/>
            <person name="Tindall B."/>
            <person name="Brambilla E."/>
            <person name="Klenk H.-P."/>
            <person name="Eisen J.A."/>
        </authorList>
    </citation>
    <scope>NUCLEOTIDE SEQUENCE [LARGE SCALE GENOMIC DNA]</scope>
    <source>
        <strain evidence="7">DSM 18603</strain>
    </source>
</reference>
<feature type="domain" description="D-isomer specific 2-hydroxyacid dehydrogenase catalytic" evidence="5">
    <location>
        <begin position="3"/>
        <end position="319"/>
    </location>
</feature>
<evidence type="ECO:0000256" key="2">
    <source>
        <dbReference type="ARBA" id="ARBA00023002"/>
    </source>
</evidence>
<dbReference type="RefSeq" id="WP_008512564.1">
    <property type="nucleotide sequence ID" value="NZ_CM001403.1"/>
</dbReference>
<dbReference type="GO" id="GO:0016618">
    <property type="term" value="F:hydroxypyruvate reductase [NAD(P)H] activity"/>
    <property type="evidence" value="ECO:0007669"/>
    <property type="project" value="TreeGrafter"/>
</dbReference>
<name>H1YCI2_9SPHI</name>
<comment type="similarity">
    <text evidence="1 4">Belongs to the D-isomer specific 2-hydroxyacid dehydrogenase family.</text>
</comment>
<dbReference type="eggNOG" id="COG1052">
    <property type="taxonomic scope" value="Bacteria"/>
</dbReference>
<dbReference type="Gene3D" id="3.40.50.720">
    <property type="entry name" value="NAD(P)-binding Rossmann-like Domain"/>
    <property type="match status" value="2"/>
</dbReference>
<dbReference type="PANTHER" id="PTHR10996:SF283">
    <property type="entry name" value="GLYOXYLATE_HYDROXYPYRUVATE REDUCTASE B"/>
    <property type="match status" value="1"/>
</dbReference>
<dbReference type="SUPFAM" id="SSF51735">
    <property type="entry name" value="NAD(P)-binding Rossmann-fold domains"/>
    <property type="match status" value="1"/>
</dbReference>
<feature type="domain" description="D-isomer specific 2-hydroxyacid dehydrogenase NAD-binding" evidence="6">
    <location>
        <begin position="109"/>
        <end position="287"/>
    </location>
</feature>
<evidence type="ECO:0000256" key="1">
    <source>
        <dbReference type="ARBA" id="ARBA00005854"/>
    </source>
</evidence>
<dbReference type="FunFam" id="3.40.50.720:FF:000203">
    <property type="entry name" value="D-3-phosphoglycerate dehydrogenase (SerA)"/>
    <property type="match status" value="1"/>
</dbReference>
<dbReference type="GO" id="GO:0030267">
    <property type="term" value="F:glyoxylate reductase (NADPH) activity"/>
    <property type="evidence" value="ECO:0007669"/>
    <property type="project" value="TreeGrafter"/>
</dbReference>
<evidence type="ECO:0000313" key="8">
    <source>
        <dbReference type="Proteomes" id="UP000002774"/>
    </source>
</evidence>
<dbReference type="PROSITE" id="PS00065">
    <property type="entry name" value="D_2_HYDROXYACID_DH_1"/>
    <property type="match status" value="1"/>
</dbReference>
<protein>
    <submittedName>
        <fullName evidence="7">D-isomer specific 2-hydroxyacid dehydrogenase NAD-binding</fullName>
    </submittedName>
</protein>
<keyword evidence="3" id="KW-0520">NAD</keyword>
<dbReference type="Proteomes" id="UP000002774">
    <property type="component" value="Chromosome"/>
</dbReference>
<dbReference type="PANTHER" id="PTHR10996">
    <property type="entry name" value="2-HYDROXYACID DEHYDROGENASE-RELATED"/>
    <property type="match status" value="1"/>
</dbReference>
<keyword evidence="2 4" id="KW-0560">Oxidoreductase</keyword>
<dbReference type="CDD" id="cd05301">
    <property type="entry name" value="GDH"/>
    <property type="match status" value="1"/>
</dbReference>
<evidence type="ECO:0000259" key="6">
    <source>
        <dbReference type="Pfam" id="PF02826"/>
    </source>
</evidence>
<dbReference type="SUPFAM" id="SSF52283">
    <property type="entry name" value="Formate/glycerate dehydrogenase catalytic domain-like"/>
    <property type="match status" value="1"/>
</dbReference>